<dbReference type="AlphaFoldDB" id="A0A0R2LQE6"/>
<name>A0A0R2LQE6_9LACO</name>
<organism evidence="1 2">
    <name type="scientific">Levilactobacillus paucivorans</name>
    <dbReference type="NCBI Taxonomy" id="616990"/>
    <lineage>
        <taxon>Bacteria</taxon>
        <taxon>Bacillati</taxon>
        <taxon>Bacillota</taxon>
        <taxon>Bacilli</taxon>
        <taxon>Lactobacillales</taxon>
        <taxon>Lactobacillaceae</taxon>
        <taxon>Levilactobacillus</taxon>
    </lineage>
</organism>
<dbReference type="EMBL" id="JQCA01000053">
    <property type="protein sequence ID" value="KRO03832.1"/>
    <property type="molecule type" value="Genomic_DNA"/>
</dbReference>
<accession>A0A0R2LQE6</accession>
<keyword evidence="1" id="KW-0804">Transcription</keyword>
<dbReference type="STRING" id="616990.IV54_GL001996"/>
<proteinExistence type="predicted"/>
<keyword evidence="1" id="KW-0240">DNA-directed RNA polymerase</keyword>
<sequence length="185" mass="21219">MDNDVTPAYRFLFTGDHEAILYGALKRLHLTPAQNDYEDYLQEARLLFPAVYAEFPDDPEANPHQFLAYAQQKITWTLADQLRRDRRQDDRQAPGDQEELLTTVPADEDVLASIGLTDYRAYLVKLIGAAGNTGEWRFLVGTLVDQLTAAEIATRHGVNLATVYRWRLSLTRRLIKHLTPPDRFF</sequence>
<protein>
    <submittedName>
        <fullName evidence="1">DNA-directed RNA polymerase specialized sigma subunit, sigma24-like</fullName>
    </submittedName>
</protein>
<gene>
    <name evidence="1" type="ORF">IV54_GL001996</name>
</gene>
<dbReference type="GO" id="GO:0000428">
    <property type="term" value="C:DNA-directed RNA polymerase complex"/>
    <property type="evidence" value="ECO:0007669"/>
    <property type="project" value="UniProtKB-KW"/>
</dbReference>
<comment type="caution">
    <text evidence="1">The sequence shown here is derived from an EMBL/GenBank/DDBJ whole genome shotgun (WGS) entry which is preliminary data.</text>
</comment>
<keyword evidence="2" id="KW-1185">Reference proteome</keyword>
<dbReference type="PATRIC" id="fig|616990.3.peg.2109"/>
<dbReference type="Proteomes" id="UP000051906">
    <property type="component" value="Unassembled WGS sequence"/>
</dbReference>
<reference evidence="1 2" key="1">
    <citation type="journal article" date="2015" name="Genome Announc.">
        <title>Expanding the biotechnology potential of lactobacilli through comparative genomics of 213 strains and associated genera.</title>
        <authorList>
            <person name="Sun Z."/>
            <person name="Harris H.M."/>
            <person name="McCann A."/>
            <person name="Guo C."/>
            <person name="Argimon S."/>
            <person name="Zhang W."/>
            <person name="Yang X."/>
            <person name="Jeffery I.B."/>
            <person name="Cooney J.C."/>
            <person name="Kagawa T.F."/>
            <person name="Liu W."/>
            <person name="Song Y."/>
            <person name="Salvetti E."/>
            <person name="Wrobel A."/>
            <person name="Rasinkangas P."/>
            <person name="Parkhill J."/>
            <person name="Rea M.C."/>
            <person name="O'Sullivan O."/>
            <person name="Ritari J."/>
            <person name="Douillard F.P."/>
            <person name="Paul Ross R."/>
            <person name="Yang R."/>
            <person name="Briner A.E."/>
            <person name="Felis G.E."/>
            <person name="de Vos W.M."/>
            <person name="Barrangou R."/>
            <person name="Klaenhammer T.R."/>
            <person name="Caufield P.W."/>
            <person name="Cui Y."/>
            <person name="Zhang H."/>
            <person name="O'Toole P.W."/>
        </authorList>
    </citation>
    <scope>NUCLEOTIDE SEQUENCE [LARGE SCALE GENOMIC DNA]</scope>
    <source>
        <strain evidence="1 2">DSM 22467</strain>
    </source>
</reference>
<dbReference type="OrthoDB" id="2248780at2"/>
<evidence type="ECO:0000313" key="2">
    <source>
        <dbReference type="Proteomes" id="UP000051906"/>
    </source>
</evidence>
<evidence type="ECO:0000313" key="1">
    <source>
        <dbReference type="EMBL" id="KRO03832.1"/>
    </source>
</evidence>
<dbReference type="RefSeq" id="WP_057878443.1">
    <property type="nucleotide sequence ID" value="NZ_JQCA01000053.1"/>
</dbReference>